<protein>
    <submittedName>
        <fullName evidence="1 2">Uncharacterized protein</fullName>
    </submittedName>
</protein>
<dbReference type="PaxDb" id="3880-AES89719"/>
<accession>G7JUX9</accession>
<evidence type="ECO:0000313" key="1">
    <source>
        <dbReference type="EMBL" id="AES89719.1"/>
    </source>
</evidence>
<proteinExistence type="predicted"/>
<gene>
    <name evidence="1" type="ordered locus">MTR_4g079150</name>
</gene>
<reference evidence="2" key="3">
    <citation type="submission" date="2015-04" db="UniProtKB">
        <authorList>
            <consortium name="EnsemblPlants"/>
        </authorList>
    </citation>
    <scope>IDENTIFICATION</scope>
    <source>
        <strain evidence="2">cv. Jemalong A17</strain>
    </source>
</reference>
<keyword evidence="3" id="KW-1185">Reference proteome</keyword>
<dbReference type="Proteomes" id="UP000002051">
    <property type="component" value="Chromosome 4"/>
</dbReference>
<reference evidence="1 3" key="1">
    <citation type="journal article" date="2011" name="Nature">
        <title>The Medicago genome provides insight into the evolution of rhizobial symbioses.</title>
        <authorList>
            <person name="Young N.D."/>
            <person name="Debelle F."/>
            <person name="Oldroyd G.E."/>
            <person name="Geurts R."/>
            <person name="Cannon S.B."/>
            <person name="Udvardi M.K."/>
            <person name="Benedito V.A."/>
            <person name="Mayer K.F."/>
            <person name="Gouzy J."/>
            <person name="Schoof H."/>
            <person name="Van de Peer Y."/>
            <person name="Proost S."/>
            <person name="Cook D.R."/>
            <person name="Meyers B.C."/>
            <person name="Spannagl M."/>
            <person name="Cheung F."/>
            <person name="De Mita S."/>
            <person name="Krishnakumar V."/>
            <person name="Gundlach H."/>
            <person name="Zhou S."/>
            <person name="Mudge J."/>
            <person name="Bharti A.K."/>
            <person name="Murray J.D."/>
            <person name="Naoumkina M.A."/>
            <person name="Rosen B."/>
            <person name="Silverstein K.A."/>
            <person name="Tang H."/>
            <person name="Rombauts S."/>
            <person name="Zhao P.X."/>
            <person name="Zhou P."/>
            <person name="Barbe V."/>
            <person name="Bardou P."/>
            <person name="Bechner M."/>
            <person name="Bellec A."/>
            <person name="Berger A."/>
            <person name="Berges H."/>
            <person name="Bidwell S."/>
            <person name="Bisseling T."/>
            <person name="Choisne N."/>
            <person name="Couloux A."/>
            <person name="Denny R."/>
            <person name="Deshpande S."/>
            <person name="Dai X."/>
            <person name="Doyle J.J."/>
            <person name="Dudez A.M."/>
            <person name="Farmer A.D."/>
            <person name="Fouteau S."/>
            <person name="Franken C."/>
            <person name="Gibelin C."/>
            <person name="Gish J."/>
            <person name="Goldstein S."/>
            <person name="Gonzalez A.J."/>
            <person name="Green P.J."/>
            <person name="Hallab A."/>
            <person name="Hartog M."/>
            <person name="Hua A."/>
            <person name="Humphray S.J."/>
            <person name="Jeong D.H."/>
            <person name="Jing Y."/>
            <person name="Jocker A."/>
            <person name="Kenton S.M."/>
            <person name="Kim D.J."/>
            <person name="Klee K."/>
            <person name="Lai H."/>
            <person name="Lang C."/>
            <person name="Lin S."/>
            <person name="Macmil S.L."/>
            <person name="Magdelenat G."/>
            <person name="Matthews L."/>
            <person name="McCorrison J."/>
            <person name="Monaghan E.L."/>
            <person name="Mun J.H."/>
            <person name="Najar F.Z."/>
            <person name="Nicholson C."/>
            <person name="Noirot C."/>
            <person name="O'Bleness M."/>
            <person name="Paule C.R."/>
            <person name="Poulain J."/>
            <person name="Prion F."/>
            <person name="Qin B."/>
            <person name="Qu C."/>
            <person name="Retzel E.F."/>
            <person name="Riddle C."/>
            <person name="Sallet E."/>
            <person name="Samain S."/>
            <person name="Samson N."/>
            <person name="Sanders I."/>
            <person name="Saurat O."/>
            <person name="Scarpelli C."/>
            <person name="Schiex T."/>
            <person name="Segurens B."/>
            <person name="Severin A.J."/>
            <person name="Sherrier D.J."/>
            <person name="Shi R."/>
            <person name="Sims S."/>
            <person name="Singer S.R."/>
            <person name="Sinharoy S."/>
            <person name="Sterck L."/>
            <person name="Viollet A."/>
            <person name="Wang B.B."/>
            <person name="Wang K."/>
            <person name="Wang M."/>
            <person name="Wang X."/>
            <person name="Warfsmann J."/>
            <person name="Weissenbach J."/>
            <person name="White D.D."/>
            <person name="White J.D."/>
            <person name="Wiley G.B."/>
            <person name="Wincker P."/>
            <person name="Xing Y."/>
            <person name="Yang L."/>
            <person name="Yao Z."/>
            <person name="Ying F."/>
            <person name="Zhai J."/>
            <person name="Zhou L."/>
            <person name="Zuber A."/>
            <person name="Denarie J."/>
            <person name="Dixon R.A."/>
            <person name="May G.D."/>
            <person name="Schwartz D.C."/>
            <person name="Rogers J."/>
            <person name="Quetier F."/>
            <person name="Town C.D."/>
            <person name="Roe B.A."/>
        </authorList>
    </citation>
    <scope>NUCLEOTIDE SEQUENCE [LARGE SCALE GENOMIC DNA]</scope>
    <source>
        <strain evidence="1">A17</strain>
        <strain evidence="2 3">cv. Jemalong A17</strain>
    </source>
</reference>
<organism evidence="1 3">
    <name type="scientific">Medicago truncatula</name>
    <name type="common">Barrel medic</name>
    <name type="synonym">Medicago tribuloides</name>
    <dbReference type="NCBI Taxonomy" id="3880"/>
    <lineage>
        <taxon>Eukaryota</taxon>
        <taxon>Viridiplantae</taxon>
        <taxon>Streptophyta</taxon>
        <taxon>Embryophyta</taxon>
        <taxon>Tracheophyta</taxon>
        <taxon>Spermatophyta</taxon>
        <taxon>Magnoliopsida</taxon>
        <taxon>eudicotyledons</taxon>
        <taxon>Gunneridae</taxon>
        <taxon>Pentapetalae</taxon>
        <taxon>rosids</taxon>
        <taxon>fabids</taxon>
        <taxon>Fabales</taxon>
        <taxon>Fabaceae</taxon>
        <taxon>Papilionoideae</taxon>
        <taxon>50 kb inversion clade</taxon>
        <taxon>NPAAA clade</taxon>
        <taxon>Hologalegina</taxon>
        <taxon>IRL clade</taxon>
        <taxon>Trifolieae</taxon>
        <taxon>Medicago</taxon>
    </lineage>
</organism>
<sequence length="70" mass="7987">MSSSERKRCVKSPTSGRRLSDNVFISEGNPHLINRFCTVVFGSLVVRILLFQVEKENKWDVRDSNSSLCI</sequence>
<reference evidence="1 3" key="2">
    <citation type="journal article" date="2014" name="BMC Genomics">
        <title>An improved genome release (version Mt4.0) for the model legume Medicago truncatula.</title>
        <authorList>
            <person name="Tang H."/>
            <person name="Krishnakumar V."/>
            <person name="Bidwell S."/>
            <person name="Rosen B."/>
            <person name="Chan A."/>
            <person name="Zhou S."/>
            <person name="Gentzbittel L."/>
            <person name="Childs K.L."/>
            <person name="Yandell M."/>
            <person name="Gundlach H."/>
            <person name="Mayer K.F."/>
            <person name="Schwartz D.C."/>
            <person name="Town C.D."/>
        </authorList>
    </citation>
    <scope>GENOME REANNOTATION</scope>
    <source>
        <strain evidence="2 3">cv. Jemalong A17</strain>
    </source>
</reference>
<dbReference type="EnsemblPlants" id="AES89719">
    <property type="protein sequence ID" value="AES89719"/>
    <property type="gene ID" value="MTR_4g079150"/>
</dbReference>
<evidence type="ECO:0000313" key="2">
    <source>
        <dbReference type="EnsemblPlants" id="AES89719"/>
    </source>
</evidence>
<dbReference type="HOGENOM" id="CLU_2761608_0_0_1"/>
<name>G7JUX9_MEDTR</name>
<dbReference type="EMBL" id="CM001220">
    <property type="protein sequence ID" value="AES89719.1"/>
    <property type="molecule type" value="Genomic_DNA"/>
</dbReference>
<dbReference type="AlphaFoldDB" id="G7JUX9"/>
<evidence type="ECO:0000313" key="3">
    <source>
        <dbReference type="Proteomes" id="UP000002051"/>
    </source>
</evidence>